<dbReference type="Gene3D" id="3.40.710.10">
    <property type="entry name" value="DD-peptidase/beta-lactamase superfamily"/>
    <property type="match status" value="1"/>
</dbReference>
<dbReference type="EC" id="3.1.1.103" evidence="2"/>
<dbReference type="PANTHER" id="PTHR46825:SF9">
    <property type="entry name" value="BETA-LACTAMASE-RELATED DOMAIN-CONTAINING PROTEIN"/>
    <property type="match status" value="1"/>
</dbReference>
<dbReference type="SUPFAM" id="SSF56601">
    <property type="entry name" value="beta-lactamase/transpeptidase-like"/>
    <property type="match status" value="1"/>
</dbReference>
<dbReference type="InterPro" id="IPR012338">
    <property type="entry name" value="Beta-lactam/transpept-like"/>
</dbReference>
<evidence type="ECO:0000259" key="1">
    <source>
        <dbReference type="Pfam" id="PF00144"/>
    </source>
</evidence>
<dbReference type="PROSITE" id="PS51257">
    <property type="entry name" value="PROKAR_LIPOPROTEIN"/>
    <property type="match status" value="1"/>
</dbReference>
<dbReference type="Pfam" id="PF00144">
    <property type="entry name" value="Beta-lactamase"/>
    <property type="match status" value="1"/>
</dbReference>
<keyword evidence="2" id="KW-0378">Hydrolase</keyword>
<dbReference type="Proteomes" id="UP001301442">
    <property type="component" value="Chromosome"/>
</dbReference>
<feature type="domain" description="Beta-lactamase-related" evidence="1">
    <location>
        <begin position="53"/>
        <end position="344"/>
    </location>
</feature>
<dbReference type="InterPro" id="IPR001466">
    <property type="entry name" value="Beta-lactam-related"/>
</dbReference>
<proteinExistence type="predicted"/>
<dbReference type="EMBL" id="CP136600">
    <property type="protein sequence ID" value="WOH39117.1"/>
    <property type="molecule type" value="Genomic_DNA"/>
</dbReference>
<name>A0ABZ0GT42_9GAMM</name>
<dbReference type="PANTHER" id="PTHR46825">
    <property type="entry name" value="D-ALANYL-D-ALANINE-CARBOXYPEPTIDASE/ENDOPEPTIDASE AMPH"/>
    <property type="match status" value="1"/>
</dbReference>
<organism evidence="2 3">
    <name type="scientific">Thalassotalea fonticola</name>
    <dbReference type="NCBI Taxonomy" id="3065649"/>
    <lineage>
        <taxon>Bacteria</taxon>
        <taxon>Pseudomonadati</taxon>
        <taxon>Pseudomonadota</taxon>
        <taxon>Gammaproteobacteria</taxon>
        <taxon>Alteromonadales</taxon>
        <taxon>Colwelliaceae</taxon>
        <taxon>Thalassotalea</taxon>
    </lineage>
</organism>
<keyword evidence="3" id="KW-1185">Reference proteome</keyword>
<gene>
    <name evidence="2" type="ORF">RI844_07800</name>
</gene>
<evidence type="ECO:0000313" key="3">
    <source>
        <dbReference type="Proteomes" id="UP001301442"/>
    </source>
</evidence>
<dbReference type="InterPro" id="IPR050491">
    <property type="entry name" value="AmpC-like"/>
</dbReference>
<dbReference type="RefSeq" id="WP_348397884.1">
    <property type="nucleotide sequence ID" value="NZ_CP136600.1"/>
</dbReference>
<reference evidence="2 3" key="1">
    <citation type="submission" date="2023-09" db="EMBL/GenBank/DDBJ databases">
        <authorList>
            <person name="Qi X."/>
        </authorList>
    </citation>
    <scope>NUCLEOTIDE SEQUENCE [LARGE SCALE GENOMIC DNA]</scope>
    <source>
        <strain evidence="2 3">S1-1</strain>
    </source>
</reference>
<dbReference type="GO" id="GO:0016787">
    <property type="term" value="F:hydrolase activity"/>
    <property type="evidence" value="ECO:0007669"/>
    <property type="project" value="UniProtKB-KW"/>
</dbReference>
<accession>A0ABZ0GT42</accession>
<sequence>MKLQSSVIFFLLFILIGCNSNKREDTPTHPFKNIQEVSKSLSQELLQEYQSGTFEGSVLITHRGSILLKESYGQADRNRNLKNTSTSISDMGSIAKSFTAAAILQLVARDKIKLDDTIGLFFSKVPIDKQHITIKQLLSHSSGMDNFHNDSDFDVMSKDEAIRIILTMPLIAAPNEKVAYSNAAYTLLAAIVEKRTNQSFLTYIEQNILTPLSLSSTGFYGDKRILNARLTRGYGGEDSGSTTFEKGLTWALTGAGGMVSSTEDLNLWFLALLDGELFPSGFNNLTLLTVNNKWKLGNLRHFKSWGADILYVGGSTAYGYTAAMLNLPEYDINIILMLNAYGDKYDNATHQKLNKNHIVPILLKGASVLKLPNKQINQDK</sequence>
<protein>
    <submittedName>
        <fullName evidence="2">Serine hydrolase domain-containing protein</fullName>
        <ecNumber evidence="2">3.1.1.103</ecNumber>
    </submittedName>
</protein>
<evidence type="ECO:0000313" key="2">
    <source>
        <dbReference type="EMBL" id="WOH39117.1"/>
    </source>
</evidence>